<dbReference type="PANTHER" id="PTHR22916:SF3">
    <property type="entry name" value="UDP-GLCNAC:BETAGAL BETA-1,3-N-ACETYLGLUCOSAMINYLTRANSFERASE-LIKE PROTEIN 1"/>
    <property type="match status" value="1"/>
</dbReference>
<dbReference type="InterPro" id="IPR001173">
    <property type="entry name" value="Glyco_trans_2-like"/>
</dbReference>
<sequence>MATVSVIIPVHNVEKYLRKCLESCCTQTLPDVEVIVVNDASPDHSAEIMREYRQRFPDTVRCLYLNENIKQGGARNRGLDIAKGEYVTFVDGDDYIAPDFCEMFYKQAKNRHADIIYGYFQNITEDGVMHGTPCPHAIAGLSREENINLINVSPVALLIKRTFFKNKNMRFPEKIVCEDIATTALWLLNASKVLYIDMVLYYRTIHSASMTQNVSLWSQRCYLAAIEYLFEKLVIMNLYVQYKYWVDTYILRNILVAIKNVYQYYHCDFQGFCNYARHILQRVKPDWANNGSIRRYLHPHMICFLKEIESGNCLYEGAAIRFERLTRSTENLYDCFQDELSQLLAWLNQQGCTKITVWGCGEHGRPLIKTLSGMGVEFKVTDKSEHLCGKVLPTGQMIANFADIVQQTDAILVTSHDYFKAIRREAQTYGNFIILNIYLYIKTGIAPKEVLTLYDSSDDFDYHTCI</sequence>
<dbReference type="SUPFAM" id="SSF51735">
    <property type="entry name" value="NAD(P)-binding Rossmann-fold domains"/>
    <property type="match status" value="1"/>
</dbReference>
<dbReference type="InterPro" id="IPR029044">
    <property type="entry name" value="Nucleotide-diphossugar_trans"/>
</dbReference>
<name>A0A212M1M6_9FIRM</name>
<dbReference type="CDD" id="cd00761">
    <property type="entry name" value="Glyco_tranf_GTA_type"/>
    <property type="match status" value="1"/>
</dbReference>
<protein>
    <recommendedName>
        <fullName evidence="1">Glycosyltransferase 2-like domain-containing protein</fullName>
    </recommendedName>
</protein>
<dbReference type="SUPFAM" id="SSF53448">
    <property type="entry name" value="Nucleotide-diphospho-sugar transferases"/>
    <property type="match status" value="1"/>
</dbReference>
<reference evidence="2" key="1">
    <citation type="submission" date="2016-08" db="EMBL/GenBank/DDBJ databases">
        <authorList>
            <person name="Seilhamer J.J."/>
        </authorList>
    </citation>
    <scope>NUCLEOTIDE SEQUENCE</scope>
    <source>
        <strain evidence="2">86</strain>
    </source>
</reference>
<feature type="domain" description="Glycosyltransferase 2-like" evidence="1">
    <location>
        <begin position="5"/>
        <end position="129"/>
    </location>
</feature>
<dbReference type="PANTHER" id="PTHR22916">
    <property type="entry name" value="GLYCOSYLTRANSFERASE"/>
    <property type="match status" value="1"/>
</dbReference>
<dbReference type="AlphaFoldDB" id="A0A212M1M6"/>
<accession>A0A212M1M6</accession>
<evidence type="ECO:0000313" key="2">
    <source>
        <dbReference type="EMBL" id="SCM83675.1"/>
    </source>
</evidence>
<dbReference type="RefSeq" id="WP_288186044.1">
    <property type="nucleotide sequence ID" value="NZ_LT608335.1"/>
</dbReference>
<proteinExistence type="predicted"/>
<gene>
    <name evidence="2" type="ORF">KL86SPO_70533</name>
</gene>
<dbReference type="Pfam" id="PF00535">
    <property type="entry name" value="Glycos_transf_2"/>
    <property type="match status" value="1"/>
</dbReference>
<dbReference type="Gene3D" id="3.90.550.10">
    <property type="entry name" value="Spore Coat Polysaccharide Biosynthesis Protein SpsA, Chain A"/>
    <property type="match status" value="1"/>
</dbReference>
<dbReference type="EMBL" id="FMJE01000007">
    <property type="protein sequence ID" value="SCM83675.1"/>
    <property type="molecule type" value="Genomic_DNA"/>
</dbReference>
<organism evidence="2">
    <name type="scientific">uncultured Sporomusa sp</name>
    <dbReference type="NCBI Taxonomy" id="307249"/>
    <lineage>
        <taxon>Bacteria</taxon>
        <taxon>Bacillati</taxon>
        <taxon>Bacillota</taxon>
        <taxon>Negativicutes</taxon>
        <taxon>Selenomonadales</taxon>
        <taxon>Sporomusaceae</taxon>
        <taxon>Sporomusa</taxon>
        <taxon>environmental samples</taxon>
    </lineage>
</organism>
<dbReference type="InterPro" id="IPR036291">
    <property type="entry name" value="NAD(P)-bd_dom_sf"/>
</dbReference>
<evidence type="ECO:0000259" key="1">
    <source>
        <dbReference type="Pfam" id="PF00535"/>
    </source>
</evidence>
<dbReference type="GO" id="GO:0016758">
    <property type="term" value="F:hexosyltransferase activity"/>
    <property type="evidence" value="ECO:0007669"/>
    <property type="project" value="UniProtKB-ARBA"/>
</dbReference>